<accession>A0ABT2X9C1</accession>
<dbReference type="Proteomes" id="UP001209535">
    <property type="component" value="Unassembled WGS sequence"/>
</dbReference>
<protein>
    <submittedName>
        <fullName evidence="1">Uncharacterized protein</fullName>
    </submittedName>
</protein>
<keyword evidence="2" id="KW-1185">Reference proteome</keyword>
<evidence type="ECO:0000313" key="2">
    <source>
        <dbReference type="Proteomes" id="UP001209535"/>
    </source>
</evidence>
<sequence length="43" mass="4468">MKYNTFILKYSAETGVSVAGSGVLTSESSAKAANPDRTAMKGQ</sequence>
<evidence type="ECO:0000313" key="1">
    <source>
        <dbReference type="EMBL" id="MCU9850354.1"/>
    </source>
</evidence>
<dbReference type="EMBL" id="JAOVQO010000028">
    <property type="protein sequence ID" value="MCU9850354.1"/>
    <property type="molecule type" value="Genomic_DNA"/>
</dbReference>
<reference evidence="1 2" key="1">
    <citation type="submission" date="2022-10" db="EMBL/GenBank/DDBJ databases">
        <title>Defluviimonas sp. nov., isolated from ocean surface sediments.</title>
        <authorList>
            <person name="He W."/>
            <person name="Wang L."/>
            <person name="Zhang D.-F."/>
        </authorList>
    </citation>
    <scope>NUCLEOTIDE SEQUENCE [LARGE SCALE GENOMIC DNA]</scope>
    <source>
        <strain evidence="1 2">WL0024</strain>
    </source>
</reference>
<organism evidence="1 2">
    <name type="scientific">Albidovulum salinarum</name>
    <dbReference type="NCBI Taxonomy" id="2984153"/>
    <lineage>
        <taxon>Bacteria</taxon>
        <taxon>Pseudomonadati</taxon>
        <taxon>Pseudomonadota</taxon>
        <taxon>Alphaproteobacteria</taxon>
        <taxon>Rhodobacterales</taxon>
        <taxon>Paracoccaceae</taxon>
        <taxon>Albidovulum</taxon>
    </lineage>
</organism>
<name>A0ABT2X9C1_9RHOB</name>
<proteinExistence type="predicted"/>
<comment type="caution">
    <text evidence="1">The sequence shown here is derived from an EMBL/GenBank/DDBJ whole genome shotgun (WGS) entry which is preliminary data.</text>
</comment>
<dbReference type="RefSeq" id="WP_263340357.1">
    <property type="nucleotide sequence ID" value="NZ_JAOVQO010000028.1"/>
</dbReference>
<gene>
    <name evidence="1" type="ORF">OEZ60_20425</name>
</gene>